<evidence type="ECO:0000313" key="1">
    <source>
        <dbReference type="EMBL" id="QQB46096.1"/>
    </source>
</evidence>
<evidence type="ECO:0000313" key="2">
    <source>
        <dbReference type="Proteomes" id="UP000596145"/>
    </source>
</evidence>
<dbReference type="Pfam" id="PF21813">
    <property type="entry name" value="DUF6882"/>
    <property type="match status" value="1"/>
</dbReference>
<gene>
    <name evidence="1" type="ORF">I6I10_11700</name>
</gene>
<dbReference type="OrthoDB" id="4428117at2"/>
<proteinExistence type="predicted"/>
<dbReference type="Proteomes" id="UP000596145">
    <property type="component" value="Chromosome"/>
</dbReference>
<organism evidence="1 2">
    <name type="scientific">Corynebacterium glucuronolyticum</name>
    <dbReference type="NCBI Taxonomy" id="39791"/>
    <lineage>
        <taxon>Bacteria</taxon>
        <taxon>Bacillati</taxon>
        <taxon>Actinomycetota</taxon>
        <taxon>Actinomycetes</taxon>
        <taxon>Mycobacteriales</taxon>
        <taxon>Corynebacteriaceae</taxon>
        <taxon>Corynebacterium</taxon>
    </lineage>
</organism>
<accession>A0A7T4JUQ9</accession>
<sequence>MFDTIKRVSTFVPNEDNKPEPVAQVSVDKQLPLPTSLDEVIADGVITRAGRKIPADHVVGVQLSPDERLLRVTTNHGSTDYDALPLATISGDDMQWICPQVAERGLGIPELTTTELQPVNDALFTAACALFDAGPIVIVPRVATPESRGVWKPLGKALDKWTTDEAQTDTDAIVVLANGIPSSARDAILAAGTYLMNNPAHATRALATYLHRNPTQLQVHVHPAGHIVGVGDDNLDAMIATTKKPSDNAQQRLMQAMGNTPPLLSPDFAHVSFSHNRQARCLPVATVAAGTWTWAWADPNVPRSAAGKLRSFGYDKGLVPFTAASMPKKTADDLHLMEVTKYVFGLLGHAWIPLDSDRSCLVLFDPQEAGL</sequence>
<protein>
    <submittedName>
        <fullName evidence="1">Uncharacterized protein</fullName>
    </submittedName>
</protein>
<dbReference type="EMBL" id="CP066007">
    <property type="protein sequence ID" value="QQB46096.1"/>
    <property type="molecule type" value="Genomic_DNA"/>
</dbReference>
<dbReference type="AlphaFoldDB" id="A0A7T4JUQ9"/>
<reference evidence="1 2" key="1">
    <citation type="submission" date="2020-12" db="EMBL/GenBank/DDBJ databases">
        <title>FDA dAtabase for Regulatory Grade micrObial Sequences (FDA-ARGOS): Supporting development and validation of Infectious Disease Dx tests.</title>
        <authorList>
            <person name="Sproer C."/>
            <person name="Gronow S."/>
            <person name="Severitt S."/>
            <person name="Schroder I."/>
            <person name="Tallon L."/>
            <person name="Sadzewicz L."/>
            <person name="Zhao X."/>
            <person name="Boylan J."/>
            <person name="Ott S."/>
            <person name="Bowen H."/>
            <person name="Vavikolanu K."/>
            <person name="Mehta A."/>
            <person name="Aluvathingal J."/>
            <person name="Nadendla S."/>
            <person name="Lowell S."/>
            <person name="Myers T."/>
            <person name="Yan Y."/>
            <person name="Sichtig H."/>
        </authorList>
    </citation>
    <scope>NUCLEOTIDE SEQUENCE [LARGE SCALE GENOMIC DNA]</scope>
    <source>
        <strain evidence="1 2">FDAARGOS_1053</strain>
    </source>
</reference>
<name>A0A7T4JUQ9_9CORY</name>
<dbReference type="InterPro" id="IPR049249">
    <property type="entry name" value="DUF6882"/>
</dbReference>